<dbReference type="EMBL" id="CP137852">
    <property type="protein sequence ID" value="WPB83251.1"/>
    <property type="molecule type" value="Genomic_DNA"/>
</dbReference>
<proteinExistence type="predicted"/>
<reference evidence="1 2" key="1">
    <citation type="submission" date="2023-11" db="EMBL/GenBank/DDBJ databases">
        <title>Arctic aerobic anoxygenic photoheterotroph Sediminicoccus rosea KRV36 adapts its photosynthesis to long days of polar summer.</title>
        <authorList>
            <person name="Tomasch J."/>
            <person name="Kopejtka K."/>
            <person name="Bily T."/>
            <person name="Gardiner A.T."/>
            <person name="Gardian Z."/>
            <person name="Shivaramu S."/>
            <person name="Koblizek M."/>
            <person name="Engelhardt F."/>
            <person name="Kaftan D."/>
        </authorList>
    </citation>
    <scope>NUCLEOTIDE SEQUENCE [LARGE SCALE GENOMIC DNA]</scope>
    <source>
        <strain evidence="1 2">R-30</strain>
    </source>
</reference>
<dbReference type="RefSeq" id="WP_318647227.1">
    <property type="nucleotide sequence ID" value="NZ_CP137852.1"/>
</dbReference>
<organism evidence="1 2">
    <name type="scientific">Sediminicoccus rosea</name>
    <dbReference type="NCBI Taxonomy" id="1225128"/>
    <lineage>
        <taxon>Bacteria</taxon>
        <taxon>Pseudomonadati</taxon>
        <taxon>Pseudomonadota</taxon>
        <taxon>Alphaproteobacteria</taxon>
        <taxon>Acetobacterales</taxon>
        <taxon>Roseomonadaceae</taxon>
        <taxon>Sediminicoccus</taxon>
    </lineage>
</organism>
<evidence type="ECO:0000313" key="2">
    <source>
        <dbReference type="Proteomes" id="UP001305521"/>
    </source>
</evidence>
<name>A0ABZ0PCG4_9PROT</name>
<keyword evidence="2" id="KW-1185">Reference proteome</keyword>
<evidence type="ECO:0000313" key="1">
    <source>
        <dbReference type="EMBL" id="WPB83251.1"/>
    </source>
</evidence>
<protein>
    <submittedName>
        <fullName evidence="1">AsmA-like C-terminal region-containing protein</fullName>
    </submittedName>
</protein>
<gene>
    <name evidence="1" type="ORF">R9Z33_14165</name>
</gene>
<dbReference type="Proteomes" id="UP001305521">
    <property type="component" value="Chromosome"/>
</dbReference>
<sequence length="1198" mass="126724">MSAGQAPRRHWPLALRLGLGLLAALPLLAGLALGVFAWRLSADPVASSFLARQIEAGVNLPGHRLRVEIGRATIAWQGWHGEGAPIDIRLSDVILRDAAGRERGHLPEASVTLALGPLLRGVLAPSSIEMHGPSLTIRRDTEGGIALDSGPDAAPAVPEAEPHASQEGFAEILNDLMRPPEDRLRHTSFRRIRVTGGSVTVRDELLGLDWALRDPIMDLRRLPAGGIDADGEATLQVNGVDIPVHVTASVVGAPLRFSVGFDLPVLRPSEVASLLPPLGPLAILNAPVAIRASADFDAAGRNTGFGLALAAEEGGDLQLTPGSRLPFQRLTARMAGTDTRMALEEARLELPGGRGATLEADGDLRRTEGGWVGELRASLDRLDIAELPALWPAELAPEAREALSVAIPRGLLRETSLRIGLAAGTELSGWRATEGRIAGGASDLRLVLPAGGTVAIESASFHAMASAEAMAIETLTLRLPAPGGTSTVEASGQARLEAGRWRGGLDLALDRISLADLPQLWPQGVAEGARDWITSNITAGEASGGRWRIEAESAPGFVDAALTGLSGTAELRQTTVYWLRPMPPVRGLQGRAQFGLTEITVQAAGGRLDNAAGQPGGIELKASTLRFLLPRGGTASTEMAIQLAGPVTETVAVLRHPRLRLFERRPFPVQAAGGSLEGRLNIAFPMVAHLTMDMVRLGAEAKVTNARFTRLLLERDLEEGSFDLAVDMEQLRLNGSATLNTVPLRINVEMDFRSGPANQVVLREAITGRPDARRIAELGFDMGALVTGPIALEVRTERRRNGQYTVNLRGDLRDSVLAFPPLGWTKPAGSPGRADASLRLQGDQLTSIEGIRIEALELALRARAVARGGRIERVELQETGFGASRLVGDARAPTAPGGPWAISLRGPVLDLRSVFGPSGHVAGGARDAQVVEGPQPPLALDLRFDQVMLAPGRDVFAAQARGRLDAAGVLREANLRARTSRTAGNFELVMTPRGEARQLRGSAEDGGALLRAFGLIGTIEGGRMQLNAEYAESRPGTPLTGTAELESFTVRNAPALGKLLQAMTLFGLVEAVQGGSGLVFNRAVVPFSLSPSELRLNDARAFSASLGLTARGRVLRERVILDLDGTIVPAYFFNTLLGNLPLVGRLFSPEAGGGVFAATFRAQGPPEDAEITVNPLAIVTPGFLRGMFGLAETGRPGR</sequence>
<accession>A0ABZ0PCG4</accession>